<evidence type="ECO:0000313" key="7">
    <source>
        <dbReference type="EMBL" id="MCB8877857.1"/>
    </source>
</evidence>
<dbReference type="InterPro" id="IPR011701">
    <property type="entry name" value="MFS"/>
</dbReference>
<keyword evidence="8" id="KW-1185">Reference proteome</keyword>
<dbReference type="Gene3D" id="1.20.1250.20">
    <property type="entry name" value="MFS general substrate transporter like domains"/>
    <property type="match status" value="1"/>
</dbReference>
<reference evidence="7" key="1">
    <citation type="journal article" date="2021" name="Microorganisms">
        <title>Acidisoma silvae sp. nov. and Acidisomacellulosilytica sp. nov., Two Acidophilic Bacteria Isolated from Decaying Wood, Hydrolyzing Cellulose and Producing Poly-3-hydroxybutyrate.</title>
        <authorList>
            <person name="Mieszkin S."/>
            <person name="Pouder E."/>
            <person name="Uroz S."/>
            <person name="Simon-Colin C."/>
            <person name="Alain K."/>
        </authorList>
    </citation>
    <scope>NUCLEOTIDE SEQUENCE</scope>
    <source>
        <strain evidence="7">HW T2.11</strain>
    </source>
</reference>
<dbReference type="Pfam" id="PF07690">
    <property type="entry name" value="MFS_1"/>
    <property type="match status" value="1"/>
</dbReference>
<feature type="transmembrane region" description="Helical" evidence="6">
    <location>
        <begin position="394"/>
        <end position="414"/>
    </location>
</feature>
<evidence type="ECO:0000256" key="3">
    <source>
        <dbReference type="ARBA" id="ARBA00022692"/>
    </source>
</evidence>
<keyword evidence="2" id="KW-0813">Transport</keyword>
<evidence type="ECO:0000256" key="1">
    <source>
        <dbReference type="ARBA" id="ARBA00004141"/>
    </source>
</evidence>
<feature type="transmembrane region" description="Helical" evidence="6">
    <location>
        <begin position="223"/>
        <end position="240"/>
    </location>
</feature>
<dbReference type="EMBL" id="JAESVB010000018">
    <property type="protein sequence ID" value="MCB8877857.1"/>
    <property type="molecule type" value="Genomic_DNA"/>
</dbReference>
<feature type="transmembrane region" description="Helical" evidence="6">
    <location>
        <begin position="70"/>
        <end position="89"/>
    </location>
</feature>
<sequence>MGAGLIGVLLAVLVAGFNEHVTEIDLPDLGGALGIGYDNGTWLTAIYEACNVSAMAFAPWCAATFSLRRFTITVTGLLALLAAFAPFMPDLDCLYILRAVQGLAGGSLPPMLMSVALRYLPPKIKIYGLGAYALSATCGPNLATPLAALCFETFGWQSVFWEPIPLCLASMALVFYGIPQDPLRLERFRQFNWSGLLLGFPAISMIVIALMQGDRLDWFQSSLIWDLTVCGIAFFALFLVNEWSHPLPFFKIQMLRNRNLSFSLIALAMVLVLAVANVDLPSRYLAELQSYRPWQTAPLMLALAIPQLVALPLVAALCNFRQVDCRWVMALGLLLMAGSVYAGTFVTSDWYRGNFYWLQAMQVLGQPMAVIPILMIATLTLAPTDGPFVSGMFNMVKGFANAIAAGILSFLFTWREHLHSNILLDHYGASRFLLSDLTRNDMQLASTVHQQATVMAIADSNWIMIGIALGLLVLLTLIPSRVYPPSAPAAAKLKTASSIPSTSLSSPSLAR</sequence>
<protein>
    <submittedName>
        <fullName evidence="7">MFS transporter</fullName>
    </submittedName>
</protein>
<dbReference type="SUPFAM" id="SSF103473">
    <property type="entry name" value="MFS general substrate transporter"/>
    <property type="match status" value="1"/>
</dbReference>
<feature type="transmembrane region" description="Helical" evidence="6">
    <location>
        <begin position="363"/>
        <end position="382"/>
    </location>
</feature>
<keyword evidence="4 6" id="KW-1133">Transmembrane helix</keyword>
<dbReference type="PANTHER" id="PTHR42718:SF9">
    <property type="entry name" value="MAJOR FACILITATOR SUPERFAMILY MULTIDRUG TRANSPORTER MFSC"/>
    <property type="match status" value="1"/>
</dbReference>
<evidence type="ECO:0000256" key="2">
    <source>
        <dbReference type="ARBA" id="ARBA00022448"/>
    </source>
</evidence>
<evidence type="ECO:0000256" key="5">
    <source>
        <dbReference type="ARBA" id="ARBA00023136"/>
    </source>
</evidence>
<feature type="transmembrane region" description="Helical" evidence="6">
    <location>
        <begin position="260"/>
        <end position="278"/>
    </location>
</feature>
<dbReference type="GO" id="GO:0022857">
    <property type="term" value="F:transmembrane transporter activity"/>
    <property type="evidence" value="ECO:0007669"/>
    <property type="project" value="InterPro"/>
</dbReference>
<comment type="subcellular location">
    <subcellularLocation>
        <location evidence="1">Membrane</location>
        <topology evidence="1">Multi-pass membrane protein</topology>
    </subcellularLocation>
</comment>
<dbReference type="InterPro" id="IPR036259">
    <property type="entry name" value="MFS_trans_sf"/>
</dbReference>
<proteinExistence type="predicted"/>
<feature type="transmembrane region" description="Helical" evidence="6">
    <location>
        <begin position="327"/>
        <end position="351"/>
    </location>
</feature>
<dbReference type="Proteomes" id="UP000708298">
    <property type="component" value="Unassembled WGS sequence"/>
</dbReference>
<feature type="transmembrane region" description="Helical" evidence="6">
    <location>
        <begin position="462"/>
        <end position="483"/>
    </location>
</feature>
<dbReference type="GO" id="GO:0016020">
    <property type="term" value="C:membrane"/>
    <property type="evidence" value="ECO:0007669"/>
    <property type="project" value="UniProtKB-SubCell"/>
</dbReference>
<feature type="transmembrane region" description="Helical" evidence="6">
    <location>
        <begin position="298"/>
        <end position="320"/>
    </location>
</feature>
<name>A0A963YWW5_9PROT</name>
<evidence type="ECO:0000313" key="8">
    <source>
        <dbReference type="Proteomes" id="UP000708298"/>
    </source>
</evidence>
<keyword evidence="5 6" id="KW-0472">Membrane</keyword>
<feature type="transmembrane region" description="Helical" evidence="6">
    <location>
        <begin position="95"/>
        <end position="117"/>
    </location>
</feature>
<gene>
    <name evidence="7" type="ORF">ASILVAE211_21880</name>
</gene>
<dbReference type="PANTHER" id="PTHR42718">
    <property type="entry name" value="MAJOR FACILITATOR SUPERFAMILY MULTIDRUG TRANSPORTER MFSC"/>
    <property type="match status" value="1"/>
</dbReference>
<feature type="transmembrane region" description="Helical" evidence="6">
    <location>
        <begin position="129"/>
        <end position="148"/>
    </location>
</feature>
<keyword evidence="3 6" id="KW-0812">Transmembrane</keyword>
<accession>A0A963YWW5</accession>
<feature type="transmembrane region" description="Helical" evidence="6">
    <location>
        <begin position="42"/>
        <end position="63"/>
    </location>
</feature>
<reference evidence="7" key="2">
    <citation type="submission" date="2021-01" db="EMBL/GenBank/DDBJ databases">
        <authorList>
            <person name="Mieszkin S."/>
            <person name="Pouder E."/>
            <person name="Alain K."/>
        </authorList>
    </citation>
    <scope>NUCLEOTIDE SEQUENCE</scope>
    <source>
        <strain evidence="7">HW T2.11</strain>
    </source>
</reference>
<feature type="transmembrane region" description="Helical" evidence="6">
    <location>
        <begin position="191"/>
        <end position="211"/>
    </location>
</feature>
<comment type="caution">
    <text evidence="7">The sequence shown here is derived from an EMBL/GenBank/DDBJ whole genome shotgun (WGS) entry which is preliminary data.</text>
</comment>
<dbReference type="AlphaFoldDB" id="A0A963YWW5"/>
<evidence type="ECO:0000256" key="4">
    <source>
        <dbReference type="ARBA" id="ARBA00022989"/>
    </source>
</evidence>
<organism evidence="7 8">
    <name type="scientific">Acidisoma silvae</name>
    <dbReference type="NCBI Taxonomy" id="2802396"/>
    <lineage>
        <taxon>Bacteria</taxon>
        <taxon>Pseudomonadati</taxon>
        <taxon>Pseudomonadota</taxon>
        <taxon>Alphaproteobacteria</taxon>
        <taxon>Acetobacterales</taxon>
        <taxon>Acidocellaceae</taxon>
        <taxon>Acidisoma</taxon>
    </lineage>
</organism>
<feature type="transmembrane region" description="Helical" evidence="6">
    <location>
        <begin position="160"/>
        <end position="179"/>
    </location>
</feature>
<evidence type="ECO:0000256" key="6">
    <source>
        <dbReference type="SAM" id="Phobius"/>
    </source>
</evidence>